<evidence type="ECO:0000313" key="1">
    <source>
        <dbReference type="EMBL" id="KAL3306872.1"/>
    </source>
</evidence>
<protein>
    <submittedName>
        <fullName evidence="1">Uncharacterized protein</fullName>
    </submittedName>
</protein>
<sequence length="82" mass="9399">PDPERNSVHFVRPISFEEEVNSRRGLGGQKCVWSDVVIDDLGDLIYARKPTLKERIGWGPRCVVIARNRAQWKGIVRDSCLH</sequence>
<gene>
    <name evidence="1" type="ORF">Ciccas_014632</name>
</gene>
<name>A0ABD2PHX4_9PLAT</name>
<comment type="caution">
    <text evidence="1">The sequence shown here is derived from an EMBL/GenBank/DDBJ whole genome shotgun (WGS) entry which is preliminary data.</text>
</comment>
<organism evidence="1 2">
    <name type="scientific">Cichlidogyrus casuarinus</name>
    <dbReference type="NCBI Taxonomy" id="1844966"/>
    <lineage>
        <taxon>Eukaryota</taxon>
        <taxon>Metazoa</taxon>
        <taxon>Spiralia</taxon>
        <taxon>Lophotrochozoa</taxon>
        <taxon>Platyhelminthes</taxon>
        <taxon>Monogenea</taxon>
        <taxon>Monopisthocotylea</taxon>
        <taxon>Dactylogyridea</taxon>
        <taxon>Ancyrocephalidae</taxon>
        <taxon>Cichlidogyrus</taxon>
    </lineage>
</organism>
<keyword evidence="2" id="KW-1185">Reference proteome</keyword>
<dbReference type="Proteomes" id="UP001626550">
    <property type="component" value="Unassembled WGS sequence"/>
</dbReference>
<reference evidence="1 2" key="1">
    <citation type="submission" date="2024-11" db="EMBL/GenBank/DDBJ databases">
        <title>Adaptive evolution of stress response genes in parasites aligns with host niche diversity.</title>
        <authorList>
            <person name="Hahn C."/>
            <person name="Resl P."/>
        </authorList>
    </citation>
    <scope>NUCLEOTIDE SEQUENCE [LARGE SCALE GENOMIC DNA]</scope>
    <source>
        <strain evidence="1">EGGRZ-B1_66</strain>
        <tissue evidence="1">Body</tissue>
    </source>
</reference>
<accession>A0ABD2PHX4</accession>
<feature type="non-terminal residue" evidence="1">
    <location>
        <position position="1"/>
    </location>
</feature>
<dbReference type="AlphaFoldDB" id="A0ABD2PHX4"/>
<evidence type="ECO:0000313" key="2">
    <source>
        <dbReference type="Proteomes" id="UP001626550"/>
    </source>
</evidence>
<proteinExistence type="predicted"/>
<dbReference type="EMBL" id="JBJKFK010009259">
    <property type="protein sequence ID" value="KAL3306872.1"/>
    <property type="molecule type" value="Genomic_DNA"/>
</dbReference>